<dbReference type="InterPro" id="IPR021725">
    <property type="entry name" value="Cdd1"/>
</dbReference>
<dbReference type="EMBL" id="QFFZ01000037">
    <property type="protein sequence ID" value="TEB09831.1"/>
    <property type="molecule type" value="Genomic_DNA"/>
</dbReference>
<sequence length="90" mass="10694">MQHVRIRTKESFETIQTDSRCGTVDSLGFRSVQELKGQDPVKMYFQHCIQKGMKVDRCMLYVFRCAVYYASNSTHNPELLKWWNWKDINA</sequence>
<evidence type="ECO:0000313" key="2">
    <source>
        <dbReference type="Proteomes" id="UP000297597"/>
    </source>
</evidence>
<evidence type="ECO:0008006" key="3">
    <source>
        <dbReference type="Google" id="ProtNLM"/>
    </source>
</evidence>
<keyword evidence="2" id="KW-1185">Reference proteome</keyword>
<organism evidence="1 2">
    <name type="scientific">Pelotomaculum propionicicum</name>
    <dbReference type="NCBI Taxonomy" id="258475"/>
    <lineage>
        <taxon>Bacteria</taxon>
        <taxon>Bacillati</taxon>
        <taxon>Bacillota</taxon>
        <taxon>Clostridia</taxon>
        <taxon>Eubacteriales</taxon>
        <taxon>Desulfotomaculaceae</taxon>
        <taxon>Pelotomaculum</taxon>
    </lineage>
</organism>
<dbReference type="Proteomes" id="UP000297597">
    <property type="component" value="Unassembled WGS sequence"/>
</dbReference>
<name>A0A4Y7RLZ0_9FIRM</name>
<proteinExistence type="predicted"/>
<comment type="caution">
    <text evidence="1">The sequence shown here is derived from an EMBL/GenBank/DDBJ whole genome shotgun (WGS) entry which is preliminary data.</text>
</comment>
<reference evidence="1 2" key="1">
    <citation type="journal article" date="2018" name="Environ. Microbiol.">
        <title>Novel energy conservation strategies and behaviour of Pelotomaculum schinkii driving syntrophic propionate catabolism.</title>
        <authorList>
            <person name="Hidalgo-Ahumada C.A.P."/>
            <person name="Nobu M.K."/>
            <person name="Narihiro T."/>
            <person name="Tamaki H."/>
            <person name="Liu W.T."/>
            <person name="Kamagata Y."/>
            <person name="Stams A.J.M."/>
            <person name="Imachi H."/>
            <person name="Sousa D.Z."/>
        </authorList>
    </citation>
    <scope>NUCLEOTIDE SEQUENCE [LARGE SCALE GENOMIC DNA]</scope>
    <source>
        <strain evidence="1 2">MGP</strain>
    </source>
</reference>
<gene>
    <name evidence="1" type="ORF">Pmgp_02832</name>
</gene>
<dbReference type="AlphaFoldDB" id="A0A4Y7RLZ0"/>
<protein>
    <recommendedName>
        <fullName evidence="3">Pathogenicity locus</fullName>
    </recommendedName>
</protein>
<dbReference type="Pfam" id="PF11731">
    <property type="entry name" value="Cdd1"/>
    <property type="match status" value="1"/>
</dbReference>
<evidence type="ECO:0000313" key="1">
    <source>
        <dbReference type="EMBL" id="TEB09831.1"/>
    </source>
</evidence>
<dbReference type="RefSeq" id="WP_243119862.1">
    <property type="nucleotide sequence ID" value="NZ_QFFZ01000037.1"/>
</dbReference>
<accession>A0A4Y7RLZ0</accession>